<dbReference type="InterPro" id="IPR006223">
    <property type="entry name" value="GcvT"/>
</dbReference>
<feature type="domain" description="Aminomethyltransferase C-terminal" evidence="8">
    <location>
        <begin position="282"/>
        <end position="359"/>
    </location>
</feature>
<keyword evidence="4" id="KW-0808">Transferase</keyword>
<dbReference type="PIRSF" id="PIRSF006487">
    <property type="entry name" value="GcvT"/>
    <property type="match status" value="1"/>
</dbReference>
<dbReference type="NCBIfam" id="NF001567">
    <property type="entry name" value="PRK00389.1"/>
    <property type="match status" value="1"/>
</dbReference>
<dbReference type="SUPFAM" id="SSF101790">
    <property type="entry name" value="Aminomethyltransferase beta-barrel domain"/>
    <property type="match status" value="1"/>
</dbReference>
<evidence type="ECO:0000259" key="7">
    <source>
        <dbReference type="Pfam" id="PF01571"/>
    </source>
</evidence>
<dbReference type="GO" id="GO:0008483">
    <property type="term" value="F:transaminase activity"/>
    <property type="evidence" value="ECO:0007669"/>
    <property type="project" value="UniProtKB-KW"/>
</dbReference>
<feature type="domain" description="GCVT N-terminal" evidence="7">
    <location>
        <begin position="10"/>
        <end position="264"/>
    </location>
</feature>
<dbReference type="Pfam" id="PF08669">
    <property type="entry name" value="GCV_T_C"/>
    <property type="match status" value="1"/>
</dbReference>
<dbReference type="InterPro" id="IPR029043">
    <property type="entry name" value="GcvT/YgfZ_C"/>
</dbReference>
<dbReference type="GO" id="GO:0006546">
    <property type="term" value="P:glycine catabolic process"/>
    <property type="evidence" value="ECO:0007669"/>
    <property type="project" value="InterPro"/>
</dbReference>
<dbReference type="AlphaFoldDB" id="A0A381S1E5"/>
<evidence type="ECO:0000256" key="6">
    <source>
        <dbReference type="ARBA" id="ARBA00047665"/>
    </source>
</evidence>
<dbReference type="HAMAP" id="MF_00259">
    <property type="entry name" value="GcvT"/>
    <property type="match status" value="1"/>
</dbReference>
<dbReference type="FunFam" id="2.40.30.110:FF:000003">
    <property type="entry name" value="Aminomethyltransferase"/>
    <property type="match status" value="1"/>
</dbReference>
<evidence type="ECO:0000256" key="1">
    <source>
        <dbReference type="ARBA" id="ARBA00008609"/>
    </source>
</evidence>
<organism evidence="9">
    <name type="scientific">marine metagenome</name>
    <dbReference type="NCBI Taxonomy" id="408172"/>
    <lineage>
        <taxon>unclassified sequences</taxon>
        <taxon>metagenomes</taxon>
        <taxon>ecological metagenomes</taxon>
    </lineage>
</organism>
<dbReference type="InterPro" id="IPR028896">
    <property type="entry name" value="GcvT/YgfZ/DmdA"/>
</dbReference>
<dbReference type="GO" id="GO:0005960">
    <property type="term" value="C:glycine cleavage complex"/>
    <property type="evidence" value="ECO:0007669"/>
    <property type="project" value="InterPro"/>
</dbReference>
<dbReference type="InterPro" id="IPR027266">
    <property type="entry name" value="TrmE/GcvT-like"/>
</dbReference>
<proteinExistence type="inferred from homology"/>
<evidence type="ECO:0000256" key="3">
    <source>
        <dbReference type="ARBA" id="ARBA00022576"/>
    </source>
</evidence>
<comment type="similarity">
    <text evidence="1">Belongs to the GcvT family.</text>
</comment>
<dbReference type="Gene3D" id="4.10.1250.10">
    <property type="entry name" value="Aminomethyltransferase fragment"/>
    <property type="match status" value="1"/>
</dbReference>
<dbReference type="PANTHER" id="PTHR43757">
    <property type="entry name" value="AMINOMETHYLTRANSFERASE"/>
    <property type="match status" value="1"/>
</dbReference>
<dbReference type="Pfam" id="PF01571">
    <property type="entry name" value="GCV_T"/>
    <property type="match status" value="1"/>
</dbReference>
<name>A0A381S1E5_9ZZZZ</name>
<dbReference type="InterPro" id="IPR006222">
    <property type="entry name" value="GCVT_N"/>
</dbReference>
<dbReference type="Gene3D" id="3.30.1360.120">
    <property type="entry name" value="Probable tRNA modification gtpase trme, domain 1"/>
    <property type="match status" value="1"/>
</dbReference>
<comment type="catalytic activity">
    <reaction evidence="6">
        <text>N(6)-[(R)-S(8)-aminomethyldihydrolipoyl]-L-lysyl-[protein] + (6S)-5,6,7,8-tetrahydrofolate = N(6)-[(R)-dihydrolipoyl]-L-lysyl-[protein] + (6R)-5,10-methylene-5,6,7,8-tetrahydrofolate + NH4(+)</text>
        <dbReference type="Rhea" id="RHEA:16945"/>
        <dbReference type="Rhea" id="RHEA-COMP:10475"/>
        <dbReference type="Rhea" id="RHEA-COMP:10492"/>
        <dbReference type="ChEBI" id="CHEBI:15636"/>
        <dbReference type="ChEBI" id="CHEBI:28938"/>
        <dbReference type="ChEBI" id="CHEBI:57453"/>
        <dbReference type="ChEBI" id="CHEBI:83100"/>
        <dbReference type="ChEBI" id="CHEBI:83143"/>
        <dbReference type="EC" id="2.1.2.10"/>
    </reaction>
</comment>
<dbReference type="GO" id="GO:0004047">
    <property type="term" value="F:aminomethyltransferase activity"/>
    <property type="evidence" value="ECO:0007669"/>
    <property type="project" value="UniProtKB-EC"/>
</dbReference>
<dbReference type="EMBL" id="UINC01002492">
    <property type="protein sequence ID" value="SUZ97264.1"/>
    <property type="molecule type" value="Genomic_DNA"/>
</dbReference>
<dbReference type="EC" id="2.1.2.10" evidence="2"/>
<gene>
    <name evidence="9" type="ORF">METZ01_LOCUS50118</name>
</gene>
<sequence>MTSSLNRTALYDTHIKLGGRMVPFAGFEMPVQYTSILEESNAVRTTGGLFDVSHMGRIYLSGPDSTSLCDWIQTNRIGNLRIGRARYSLVCNENGGIIDDTVTYRLDTDRYLLVCNASNRQDIRNWLDRWQNEKFPNLKIDDVTTETVMIAVQGPHAASTMDELCPETPSNLRFFGSGEGTIDGYKVFYGRTGYTGEDGFEVILEAEKGPILWDRLTAKGMSSCGLGARDVLRLEAALPLHGSDIDLNTNPLEAGLGRFVKLDKDFVAAELLRKQNEAGIARKLVGLLPVGRSIPRHDHLIKNNDTTIGKITSGGYSPTLDRNIALGYVSQDFTTVDQHLTIDIRGRLTDAVVSTLPFYVRKKKE</sequence>
<keyword evidence="3" id="KW-0032">Aminotransferase</keyword>
<dbReference type="SUPFAM" id="SSF103025">
    <property type="entry name" value="Folate-binding domain"/>
    <property type="match status" value="1"/>
</dbReference>
<dbReference type="PANTHER" id="PTHR43757:SF2">
    <property type="entry name" value="AMINOMETHYLTRANSFERASE, MITOCHONDRIAL"/>
    <property type="match status" value="1"/>
</dbReference>
<evidence type="ECO:0000256" key="4">
    <source>
        <dbReference type="ARBA" id="ARBA00022679"/>
    </source>
</evidence>
<accession>A0A381S1E5</accession>
<dbReference type="InterPro" id="IPR022903">
    <property type="entry name" value="GcvT_bac"/>
</dbReference>
<evidence type="ECO:0000256" key="5">
    <source>
        <dbReference type="ARBA" id="ARBA00031395"/>
    </source>
</evidence>
<dbReference type="Gene3D" id="2.40.30.110">
    <property type="entry name" value="Aminomethyltransferase beta-barrel domains"/>
    <property type="match status" value="1"/>
</dbReference>
<evidence type="ECO:0000256" key="2">
    <source>
        <dbReference type="ARBA" id="ARBA00012616"/>
    </source>
</evidence>
<evidence type="ECO:0000313" key="9">
    <source>
        <dbReference type="EMBL" id="SUZ97264.1"/>
    </source>
</evidence>
<dbReference type="Gene3D" id="3.30.70.1400">
    <property type="entry name" value="Aminomethyltransferase beta-barrel domains"/>
    <property type="match status" value="1"/>
</dbReference>
<evidence type="ECO:0000259" key="8">
    <source>
        <dbReference type="Pfam" id="PF08669"/>
    </source>
</evidence>
<protein>
    <recommendedName>
        <fullName evidence="2">aminomethyltransferase</fullName>
        <ecNumber evidence="2">2.1.2.10</ecNumber>
    </recommendedName>
    <alternativeName>
        <fullName evidence="5">Glycine cleavage system T protein</fullName>
    </alternativeName>
</protein>
<dbReference type="NCBIfam" id="TIGR00528">
    <property type="entry name" value="gcvT"/>
    <property type="match status" value="1"/>
</dbReference>
<reference evidence="9" key="1">
    <citation type="submission" date="2018-05" db="EMBL/GenBank/DDBJ databases">
        <authorList>
            <person name="Lanie J.A."/>
            <person name="Ng W.-L."/>
            <person name="Kazmierczak K.M."/>
            <person name="Andrzejewski T.M."/>
            <person name="Davidsen T.M."/>
            <person name="Wayne K.J."/>
            <person name="Tettelin H."/>
            <person name="Glass J.I."/>
            <person name="Rusch D."/>
            <person name="Podicherti R."/>
            <person name="Tsui H.-C.T."/>
            <person name="Winkler M.E."/>
        </authorList>
    </citation>
    <scope>NUCLEOTIDE SEQUENCE</scope>
</reference>
<dbReference type="InterPro" id="IPR013977">
    <property type="entry name" value="GcvT_C"/>
</dbReference>